<dbReference type="Gene3D" id="1.10.1040.10">
    <property type="entry name" value="N-(1-d-carboxylethyl)-l-norvaline Dehydrogenase, domain 2"/>
    <property type="match status" value="1"/>
</dbReference>
<dbReference type="GO" id="GO:0050661">
    <property type="term" value="F:NADP binding"/>
    <property type="evidence" value="ECO:0007669"/>
    <property type="project" value="InterPro"/>
</dbReference>
<evidence type="ECO:0000256" key="2">
    <source>
        <dbReference type="ARBA" id="ARBA00008419"/>
    </source>
</evidence>
<dbReference type="Pfam" id="PF03446">
    <property type="entry name" value="NAD_binding_2"/>
    <property type="match status" value="1"/>
</dbReference>
<reference evidence="6" key="1">
    <citation type="submission" date="2019-02" db="EMBL/GenBank/DDBJ databases">
        <authorList>
            <person name="Gruber-Vodicka R. H."/>
            <person name="Seah K. B. B."/>
        </authorList>
    </citation>
    <scope>NUCLEOTIDE SEQUENCE</scope>
    <source>
        <strain evidence="6">BECK_BZ197</strain>
    </source>
</reference>
<dbReference type="NCBIfam" id="TIGR00872">
    <property type="entry name" value="gnd_rel"/>
    <property type="match status" value="1"/>
</dbReference>
<feature type="domain" description="6-phosphogluconate dehydrogenase C-terminal" evidence="5">
    <location>
        <begin position="192"/>
        <end position="319"/>
    </location>
</feature>
<evidence type="ECO:0000256" key="1">
    <source>
        <dbReference type="ARBA" id="ARBA00004959"/>
    </source>
</evidence>
<accession>A0A450XF52</accession>
<dbReference type="SMART" id="SM01350">
    <property type="entry name" value="6PGD"/>
    <property type="match status" value="1"/>
</dbReference>
<comment type="pathway">
    <text evidence="1">Carbohydrate degradation; pentose phosphate pathway.</text>
</comment>
<dbReference type="InterPro" id="IPR004849">
    <property type="entry name" value="6DGDH_YqeC"/>
</dbReference>
<dbReference type="InterPro" id="IPR006183">
    <property type="entry name" value="Pgluconate_DH"/>
</dbReference>
<dbReference type="PRINTS" id="PR00076">
    <property type="entry name" value="6PGDHDRGNASE"/>
</dbReference>
<dbReference type="Pfam" id="PF00393">
    <property type="entry name" value="6PGD"/>
    <property type="match status" value="1"/>
</dbReference>
<dbReference type="InterPro" id="IPR006115">
    <property type="entry name" value="6PGDH_NADP-bd"/>
</dbReference>
<evidence type="ECO:0000313" key="6">
    <source>
        <dbReference type="EMBL" id="VFK27920.1"/>
    </source>
</evidence>
<dbReference type="SUPFAM" id="SSF51735">
    <property type="entry name" value="NAD(P)-binding Rossmann-fold domains"/>
    <property type="match status" value="1"/>
</dbReference>
<keyword evidence="3" id="KW-0560">Oxidoreductase</keyword>
<dbReference type="EMBL" id="CAADFO010000031">
    <property type="protein sequence ID" value="VFK27920.1"/>
    <property type="molecule type" value="Genomic_DNA"/>
</dbReference>
<dbReference type="Gene3D" id="3.40.50.720">
    <property type="entry name" value="NAD(P)-binding Rossmann-like Domain"/>
    <property type="match status" value="1"/>
</dbReference>
<dbReference type="InterPro" id="IPR036291">
    <property type="entry name" value="NAD(P)-bd_dom_sf"/>
</dbReference>
<evidence type="ECO:0000259" key="5">
    <source>
        <dbReference type="SMART" id="SM01350"/>
    </source>
</evidence>
<evidence type="ECO:0000256" key="3">
    <source>
        <dbReference type="ARBA" id="ARBA00023002"/>
    </source>
</evidence>
<evidence type="ECO:0000256" key="4">
    <source>
        <dbReference type="ARBA" id="ARBA00023064"/>
    </source>
</evidence>
<dbReference type="SUPFAM" id="SSF48179">
    <property type="entry name" value="6-phosphogluconate dehydrogenase C-terminal domain-like"/>
    <property type="match status" value="1"/>
</dbReference>
<dbReference type="UniPathway" id="UPA00115"/>
<dbReference type="GO" id="GO:0004616">
    <property type="term" value="F:phosphogluconate dehydrogenase (decarboxylating) activity"/>
    <property type="evidence" value="ECO:0007669"/>
    <property type="project" value="InterPro"/>
</dbReference>
<dbReference type="PANTHER" id="PTHR11811">
    <property type="entry name" value="6-PHOSPHOGLUCONATE DEHYDROGENASE"/>
    <property type="match status" value="1"/>
</dbReference>
<dbReference type="InterPro" id="IPR008927">
    <property type="entry name" value="6-PGluconate_DH-like_C_sf"/>
</dbReference>
<organism evidence="6">
    <name type="scientific">Candidatus Kentrum sp. MB</name>
    <dbReference type="NCBI Taxonomy" id="2138164"/>
    <lineage>
        <taxon>Bacteria</taxon>
        <taxon>Pseudomonadati</taxon>
        <taxon>Pseudomonadota</taxon>
        <taxon>Gammaproteobacteria</taxon>
        <taxon>Candidatus Kentrum</taxon>
    </lineage>
</organism>
<keyword evidence="4" id="KW-0311">Gluconate utilization</keyword>
<proteinExistence type="inferred from homology"/>
<sequence>MTHLIGPFRYRIFRVGLKTGGVKNMDLAVIGLGKMGTGIAERLSKGGHRVVACDVREAAIRSVETHGVEGARDITEIMEKLPAPRIVWVMVPAEAAEQVFLALAEQLHPGDMVVDGGNSNYKKSMERAGLFQEKGLRFLDVGTSGGVWGVTKGYGLMIGGDHDAVERLRPIFETLAPAPDRGWGHVGPAGAGHFVKMVHNGIEYGLMQSYAEGFDLLHRKEFNLDLHRIAEIWGNGGVIRSWLLELIASALKENPNLDGVAPFVPDSGEGRWTVEEAIEQELSAPVITLSLMQRFRSREEKGFSDRLLAAMRNRFGGHTVKES</sequence>
<dbReference type="GO" id="GO:0019521">
    <property type="term" value="P:D-gluconate metabolic process"/>
    <property type="evidence" value="ECO:0007669"/>
    <property type="project" value="UniProtKB-KW"/>
</dbReference>
<dbReference type="AlphaFoldDB" id="A0A450XF52"/>
<dbReference type="NCBIfam" id="NF007161">
    <property type="entry name" value="PRK09599.1"/>
    <property type="match status" value="1"/>
</dbReference>
<dbReference type="InterPro" id="IPR013328">
    <property type="entry name" value="6PGD_dom2"/>
</dbReference>
<gene>
    <name evidence="6" type="ORF">BECKMB1821G_GA0114241_103135</name>
</gene>
<dbReference type="InterPro" id="IPR006114">
    <property type="entry name" value="6PGDH_C"/>
</dbReference>
<protein>
    <submittedName>
        <fullName evidence="6">6-phosphogluconate dehydrogenase (Decarboxylating)</fullName>
    </submittedName>
</protein>
<dbReference type="GO" id="GO:0006098">
    <property type="term" value="P:pentose-phosphate shunt"/>
    <property type="evidence" value="ECO:0007669"/>
    <property type="project" value="UniProtKB-UniPathway"/>
</dbReference>
<name>A0A450XF52_9GAMM</name>
<comment type="similarity">
    <text evidence="2">Belongs to the 6-phosphogluconate dehydrogenase family.</text>
</comment>